<keyword evidence="2" id="KW-0812">Transmembrane</keyword>
<dbReference type="AlphaFoldDB" id="A0AAN0J3V8"/>
<dbReference type="EnsemblMetazoa" id="XM_019995868.1">
    <property type="protein sequence ID" value="XP_019851427.1"/>
    <property type="gene ID" value="LOC109581607"/>
</dbReference>
<keyword evidence="2" id="KW-0472">Membrane</keyword>
<feature type="transmembrane region" description="Helical" evidence="2">
    <location>
        <begin position="17"/>
        <end position="37"/>
    </location>
</feature>
<feature type="coiled-coil region" evidence="1">
    <location>
        <begin position="61"/>
        <end position="106"/>
    </location>
</feature>
<evidence type="ECO:0000313" key="4">
    <source>
        <dbReference type="Proteomes" id="UP000007879"/>
    </source>
</evidence>
<sequence length="427" mass="47145">MMQAEGDKNLDYKLRKCSLYVTIGILAVLIALLAGIIRGGGDMHGLSGELVKNSTLLQAKLNKVSMALEKQSKQVEQLKIDTSTALEKQSDQIGKLTLQLKNAIDRIFNVTENTEVKVDDLLECCSSDNSTNLQILKTTKDLAKTLKNMTGNIKNISNSTNKVVDDISAIATELQRRSSSLEVKSCEDIKRLLPSSTTGYYDLGYQTIYCNMDELCGSEGGWTRVAYLDMSNATHNCPTGFRLYTIGGKRYCGRPESDGSSCTSAKFFTNGISYSQICGRVEGYAKASPDAFFHYLTDRNNIDASYVDGVSITHGSPRQHVWTFIATAQTEIVAGGVYNCPCSPGNTQKVPSFVGKNYYCEGGSADPLWDGKDCLPIETDCCSSPYLPWFYRKFDTATTDYIELRVCCDEAIHDEDVPVSLYEIYIK</sequence>
<dbReference type="KEGG" id="aqu:109581607"/>
<evidence type="ECO:0000256" key="1">
    <source>
        <dbReference type="SAM" id="Coils"/>
    </source>
</evidence>
<reference evidence="4" key="1">
    <citation type="journal article" date="2010" name="Nature">
        <title>The Amphimedon queenslandica genome and the evolution of animal complexity.</title>
        <authorList>
            <person name="Srivastava M."/>
            <person name="Simakov O."/>
            <person name="Chapman J."/>
            <person name="Fahey B."/>
            <person name="Gauthier M.E."/>
            <person name="Mitros T."/>
            <person name="Richards G.S."/>
            <person name="Conaco C."/>
            <person name="Dacre M."/>
            <person name="Hellsten U."/>
            <person name="Larroux C."/>
            <person name="Putnam N.H."/>
            <person name="Stanke M."/>
            <person name="Adamska M."/>
            <person name="Darling A."/>
            <person name="Degnan S.M."/>
            <person name="Oakley T.H."/>
            <person name="Plachetzki D.C."/>
            <person name="Zhai Y."/>
            <person name="Adamski M."/>
            <person name="Calcino A."/>
            <person name="Cummins S.F."/>
            <person name="Goodstein D.M."/>
            <person name="Harris C."/>
            <person name="Jackson D.J."/>
            <person name="Leys S.P."/>
            <person name="Shu S."/>
            <person name="Woodcroft B.J."/>
            <person name="Vervoort M."/>
            <person name="Kosik K.S."/>
            <person name="Manning G."/>
            <person name="Degnan B.M."/>
            <person name="Rokhsar D.S."/>
        </authorList>
    </citation>
    <scope>NUCLEOTIDE SEQUENCE [LARGE SCALE GENOMIC DNA]</scope>
</reference>
<reference evidence="3" key="2">
    <citation type="submission" date="2024-06" db="UniProtKB">
        <authorList>
            <consortium name="EnsemblMetazoa"/>
        </authorList>
    </citation>
    <scope>IDENTIFICATION</scope>
</reference>
<name>A0AAN0J3V8_AMPQE</name>
<keyword evidence="1" id="KW-0175">Coiled coil</keyword>
<proteinExistence type="predicted"/>
<evidence type="ECO:0000313" key="3">
    <source>
        <dbReference type="EnsemblMetazoa" id="XP_019851427.1"/>
    </source>
</evidence>
<dbReference type="Proteomes" id="UP000007879">
    <property type="component" value="Unassembled WGS sequence"/>
</dbReference>
<keyword evidence="2" id="KW-1133">Transmembrane helix</keyword>
<organism evidence="3 4">
    <name type="scientific">Amphimedon queenslandica</name>
    <name type="common">Sponge</name>
    <dbReference type="NCBI Taxonomy" id="400682"/>
    <lineage>
        <taxon>Eukaryota</taxon>
        <taxon>Metazoa</taxon>
        <taxon>Porifera</taxon>
        <taxon>Demospongiae</taxon>
        <taxon>Heteroscleromorpha</taxon>
        <taxon>Haplosclerida</taxon>
        <taxon>Niphatidae</taxon>
        <taxon>Amphimedon</taxon>
    </lineage>
</organism>
<evidence type="ECO:0008006" key="5">
    <source>
        <dbReference type="Google" id="ProtNLM"/>
    </source>
</evidence>
<dbReference type="RefSeq" id="XP_019851427.1">
    <property type="nucleotide sequence ID" value="XM_019995868.1"/>
</dbReference>
<dbReference type="GeneID" id="109581607"/>
<accession>A0AAN0J3V8</accession>
<evidence type="ECO:0000256" key="2">
    <source>
        <dbReference type="SAM" id="Phobius"/>
    </source>
</evidence>
<protein>
    <recommendedName>
        <fullName evidence="5">Fibrinogen C-terminal domain-containing protein</fullName>
    </recommendedName>
</protein>
<keyword evidence="4" id="KW-1185">Reference proteome</keyword>